<accession>A0A1G9VFA9</accession>
<dbReference type="InterPro" id="IPR011761">
    <property type="entry name" value="ATP-grasp"/>
</dbReference>
<dbReference type="GO" id="GO:0005524">
    <property type="term" value="F:ATP binding"/>
    <property type="evidence" value="ECO:0007669"/>
    <property type="project" value="UniProtKB-UniRule"/>
</dbReference>
<keyword evidence="1" id="KW-0067">ATP-binding</keyword>
<dbReference type="SUPFAM" id="SSF56059">
    <property type="entry name" value="Glutathione synthetase ATP-binding domain-like"/>
    <property type="match status" value="1"/>
</dbReference>
<feature type="domain" description="ATP-grasp" evidence="2">
    <location>
        <begin position="149"/>
        <end position="350"/>
    </location>
</feature>
<keyword evidence="4" id="KW-1185">Reference proteome</keyword>
<sequence length="471" mass="49891">MEDLSDDAVRAAVTARLAALYAGRPVVVGPSILAGATQAVSWLRGLGCPVLVVSTGRGAGPIPEPDDAEVVEIVPPDVDSVTDELRLMDRMARELPPGAAAAVERFDPAREGVWFTNPFVTTDEPIDGRPVTFGRPAAFLALEDKMVADAVWEAAGVPGAPYRIVATEPDALGAATDELAGPLGAVWSGDARDGFNGGGNYVRWVLDERDRAGALRFFAPRCDRVRVMPFLEGVPCSIHGVVLPDGTAAFRPVEIATLRDVGERRFVYGGIGTTWDPPDADRDAMRDAVRRVGAHLASAHGYRGAFGIDGVLTADGFLPTELNSRMSAGATVVSEVDRWFFTLLQANLVAGVDTGLTVADLERLVPLMDSRRAAKAVAMSEGDAKVGGDVAFPVAWDGRDFARADRETGNTLVAADTATGLFAKLDPCAALVRGQRLATVNAGLFRFVDREFGTGFGALEAAPDVRRPIRQ</sequence>
<gene>
    <name evidence="3" type="ORF">SAMN05192576_0747</name>
</gene>
<evidence type="ECO:0000313" key="4">
    <source>
        <dbReference type="Proteomes" id="UP000199004"/>
    </source>
</evidence>
<evidence type="ECO:0000256" key="1">
    <source>
        <dbReference type="PROSITE-ProRule" id="PRU00409"/>
    </source>
</evidence>
<reference evidence="3 4" key="1">
    <citation type="submission" date="2016-10" db="EMBL/GenBank/DDBJ databases">
        <authorList>
            <person name="de Groot N.N."/>
        </authorList>
    </citation>
    <scope>NUCLEOTIDE SEQUENCE [LARGE SCALE GENOMIC DNA]</scope>
    <source>
        <strain evidence="3 4">CGMCC 1.11147</strain>
    </source>
</reference>
<keyword evidence="1" id="KW-0547">Nucleotide-binding</keyword>
<proteinExistence type="predicted"/>
<organism evidence="3 4">
    <name type="scientific">Nocardioides szechwanensis</name>
    <dbReference type="NCBI Taxonomy" id="1005944"/>
    <lineage>
        <taxon>Bacteria</taxon>
        <taxon>Bacillati</taxon>
        <taxon>Actinomycetota</taxon>
        <taxon>Actinomycetes</taxon>
        <taxon>Propionibacteriales</taxon>
        <taxon>Nocardioidaceae</taxon>
        <taxon>Nocardioides</taxon>
    </lineage>
</organism>
<name>A0A1G9VFA9_9ACTN</name>
<dbReference type="Proteomes" id="UP000199004">
    <property type="component" value="Unassembled WGS sequence"/>
</dbReference>
<dbReference type="AlphaFoldDB" id="A0A1G9VFA9"/>
<dbReference type="PROSITE" id="PS50975">
    <property type="entry name" value="ATP_GRASP"/>
    <property type="match status" value="1"/>
</dbReference>
<dbReference type="RefSeq" id="WP_091021979.1">
    <property type="nucleotide sequence ID" value="NZ_BKAE01000004.1"/>
</dbReference>
<dbReference type="OrthoDB" id="3325712at2"/>
<dbReference type="GO" id="GO:0046872">
    <property type="term" value="F:metal ion binding"/>
    <property type="evidence" value="ECO:0007669"/>
    <property type="project" value="InterPro"/>
</dbReference>
<dbReference type="EMBL" id="FNIC01000001">
    <property type="protein sequence ID" value="SDM70747.1"/>
    <property type="molecule type" value="Genomic_DNA"/>
</dbReference>
<dbReference type="STRING" id="1005944.SAMN05192576_0747"/>
<evidence type="ECO:0000313" key="3">
    <source>
        <dbReference type="EMBL" id="SDM70747.1"/>
    </source>
</evidence>
<protein>
    <recommendedName>
        <fullName evidence="2">ATP-grasp domain-containing protein</fullName>
    </recommendedName>
</protein>
<evidence type="ECO:0000259" key="2">
    <source>
        <dbReference type="PROSITE" id="PS50975"/>
    </source>
</evidence>
<dbReference type="Gene3D" id="3.30.470.20">
    <property type="entry name" value="ATP-grasp fold, B domain"/>
    <property type="match status" value="1"/>
</dbReference>